<dbReference type="InterPro" id="IPR007372">
    <property type="entry name" value="Lipid/polyisoprenoid-bd_YceI"/>
</dbReference>
<evidence type="ECO:0000313" key="3">
    <source>
        <dbReference type="EMBL" id="SUX79831.1"/>
    </source>
</evidence>
<dbReference type="SUPFAM" id="SSF101874">
    <property type="entry name" value="YceI-like"/>
    <property type="match status" value="1"/>
</dbReference>
<dbReference type="AlphaFoldDB" id="A0A9Q7ZPE6"/>
<organism evidence="3 4">
    <name type="scientific">Citrobacter youngae</name>
    <dbReference type="NCBI Taxonomy" id="133448"/>
    <lineage>
        <taxon>Bacteria</taxon>
        <taxon>Pseudomonadati</taxon>
        <taxon>Pseudomonadota</taxon>
        <taxon>Gammaproteobacteria</taxon>
        <taxon>Enterobacterales</taxon>
        <taxon>Enterobacteriaceae</taxon>
        <taxon>Citrobacter</taxon>
        <taxon>Citrobacter freundii complex</taxon>
    </lineage>
</organism>
<evidence type="ECO:0000313" key="4">
    <source>
        <dbReference type="Proteomes" id="UP000255286"/>
    </source>
</evidence>
<comment type="caution">
    <text evidence="3">The sequence shown here is derived from an EMBL/GenBank/DDBJ whole genome shotgun (WGS) entry which is preliminary data.</text>
</comment>
<dbReference type="Gene3D" id="2.40.128.110">
    <property type="entry name" value="Lipid/polyisoprenoid-binding, YceI-like"/>
    <property type="match status" value="1"/>
</dbReference>
<feature type="domain" description="Lipid/polyisoprenoid-binding YceI-like" evidence="2">
    <location>
        <begin position="22"/>
        <end position="186"/>
    </location>
</feature>
<dbReference type="Proteomes" id="UP000255286">
    <property type="component" value="Unassembled WGS sequence"/>
</dbReference>
<dbReference type="EMBL" id="UIGT01000001">
    <property type="protein sequence ID" value="SUX79831.1"/>
    <property type="molecule type" value="Genomic_DNA"/>
</dbReference>
<dbReference type="Pfam" id="PF04264">
    <property type="entry name" value="YceI"/>
    <property type="match status" value="1"/>
</dbReference>
<feature type="chain" id="PRO_5040141908" evidence="1">
    <location>
        <begin position="21"/>
        <end position="187"/>
    </location>
</feature>
<dbReference type="RefSeq" id="WP_115601510.1">
    <property type="nucleotide sequence ID" value="NZ_JAIOGW010000002.1"/>
</dbReference>
<evidence type="ECO:0000256" key="1">
    <source>
        <dbReference type="SAM" id="SignalP"/>
    </source>
</evidence>
<dbReference type="InterPro" id="IPR036761">
    <property type="entry name" value="TTHA0802/YceI-like_sf"/>
</dbReference>
<evidence type="ECO:0000259" key="2">
    <source>
        <dbReference type="SMART" id="SM00867"/>
    </source>
</evidence>
<sequence>MNKNILIAICALGFVNIAHAEVYKLDSTHTNATFNIDHFQTSTNHGGFYSISGEVKYLPEKQQGEMQVTIPVKSLNTGLEAFDKHIRSSDILDAEKYPNIVFKSTKWNFSEGKPASIEGMLTMKGVTKPVTLTTTKFGCYMSPVFNAQVCGGDFSAKIDRTLWGVDYLVNIGMSKTVDISIQAEAIR</sequence>
<dbReference type="PANTHER" id="PTHR34406:SF2">
    <property type="entry name" value="PERIPLASMIC PROTEIN"/>
    <property type="match status" value="1"/>
</dbReference>
<accession>A0A9Q7ZPE6</accession>
<name>A0A9Q7ZPE6_9ENTR</name>
<gene>
    <name evidence="3" type="primary">yceI_1</name>
    <name evidence="3" type="ORF">NCTC8782_02387</name>
</gene>
<dbReference type="SMART" id="SM00867">
    <property type="entry name" value="YceI"/>
    <property type="match status" value="1"/>
</dbReference>
<proteinExistence type="predicted"/>
<feature type="signal peptide" evidence="1">
    <location>
        <begin position="1"/>
        <end position="20"/>
    </location>
</feature>
<dbReference type="PANTHER" id="PTHR34406">
    <property type="entry name" value="PROTEIN YCEI"/>
    <property type="match status" value="1"/>
</dbReference>
<reference evidence="3 4" key="1">
    <citation type="submission" date="2018-06" db="EMBL/GenBank/DDBJ databases">
        <authorList>
            <consortium name="Pathogen Informatics"/>
            <person name="Doyle S."/>
        </authorList>
    </citation>
    <scope>NUCLEOTIDE SEQUENCE [LARGE SCALE GENOMIC DNA]</scope>
    <source>
        <strain evidence="3 4">NCTC8782</strain>
    </source>
</reference>
<protein>
    <submittedName>
        <fullName evidence="3">Uncharacterized conserved protein</fullName>
    </submittedName>
</protein>
<keyword evidence="1" id="KW-0732">Signal</keyword>